<feature type="domain" description="Enoyl reductase (ER)" evidence="3">
    <location>
        <begin position="10"/>
        <end position="318"/>
    </location>
</feature>
<keyword evidence="1" id="KW-0521">NADP</keyword>
<dbReference type="SMART" id="SM00829">
    <property type="entry name" value="PKS_ER"/>
    <property type="match status" value="1"/>
</dbReference>
<keyword evidence="2" id="KW-0560">Oxidoreductase</keyword>
<comment type="caution">
    <text evidence="4">The sequence shown here is derived from an EMBL/GenBank/DDBJ whole genome shotgun (WGS) entry which is preliminary data.</text>
</comment>
<dbReference type="Gene3D" id="3.90.180.10">
    <property type="entry name" value="Medium-chain alcohol dehydrogenases, catalytic domain"/>
    <property type="match status" value="1"/>
</dbReference>
<dbReference type="InterPro" id="IPR013149">
    <property type="entry name" value="ADH-like_C"/>
</dbReference>
<evidence type="ECO:0000256" key="1">
    <source>
        <dbReference type="ARBA" id="ARBA00022857"/>
    </source>
</evidence>
<evidence type="ECO:0000313" key="4">
    <source>
        <dbReference type="EMBL" id="NWN92237.1"/>
    </source>
</evidence>
<dbReference type="EMBL" id="JABEVQ010000006">
    <property type="protein sequence ID" value="NWN92237.1"/>
    <property type="molecule type" value="Genomic_DNA"/>
</dbReference>
<dbReference type="SUPFAM" id="SSF51735">
    <property type="entry name" value="NAD(P)-binding Rossmann-fold domains"/>
    <property type="match status" value="1"/>
</dbReference>
<name>A0A851HT99_9GAMM</name>
<keyword evidence="5" id="KW-1185">Reference proteome</keyword>
<accession>A0A851HT99</accession>
<dbReference type="NCBIfam" id="TIGR02824">
    <property type="entry name" value="quinone_pig3"/>
    <property type="match status" value="1"/>
</dbReference>
<dbReference type="InterPro" id="IPR036291">
    <property type="entry name" value="NAD(P)-bd_dom_sf"/>
</dbReference>
<protein>
    <submittedName>
        <fullName evidence="4">NAD(P)H-quinone oxidoreductase</fullName>
    </submittedName>
</protein>
<dbReference type="CDD" id="cd05276">
    <property type="entry name" value="p53_inducible_oxidoreductase"/>
    <property type="match status" value="1"/>
</dbReference>
<dbReference type="Pfam" id="PF08240">
    <property type="entry name" value="ADH_N"/>
    <property type="match status" value="1"/>
</dbReference>
<evidence type="ECO:0000256" key="2">
    <source>
        <dbReference type="ARBA" id="ARBA00023002"/>
    </source>
</evidence>
<evidence type="ECO:0000313" key="5">
    <source>
        <dbReference type="Proteomes" id="UP000536442"/>
    </source>
</evidence>
<dbReference type="PANTHER" id="PTHR48106">
    <property type="entry name" value="QUINONE OXIDOREDUCTASE PIG3-RELATED"/>
    <property type="match status" value="1"/>
</dbReference>
<dbReference type="SUPFAM" id="SSF50129">
    <property type="entry name" value="GroES-like"/>
    <property type="match status" value="1"/>
</dbReference>
<dbReference type="Proteomes" id="UP000536442">
    <property type="component" value="Unassembled WGS sequence"/>
</dbReference>
<dbReference type="GO" id="GO:0070402">
    <property type="term" value="F:NADPH binding"/>
    <property type="evidence" value="ECO:0007669"/>
    <property type="project" value="TreeGrafter"/>
</dbReference>
<reference evidence="4 5" key="1">
    <citation type="submission" date="2020-03" db="EMBL/GenBank/DDBJ databases">
        <title>Metagenomic, metatranscriptomic, and metabolomic analyses revealed the key microbes and metabolic features during the fermentation of ganjang, Korean traditional soy sauce.</title>
        <authorList>
            <person name="Chun B.H."/>
            <person name="Jeon C.O."/>
        </authorList>
    </citation>
    <scope>NUCLEOTIDE SEQUENCE [LARGE SCALE GENOMIC DNA]</scope>
    <source>
        <strain evidence="4 5">KG14</strain>
    </source>
</reference>
<dbReference type="InterPro" id="IPR011032">
    <property type="entry name" value="GroES-like_sf"/>
</dbReference>
<evidence type="ECO:0000259" key="3">
    <source>
        <dbReference type="SMART" id="SM00829"/>
    </source>
</evidence>
<sequence>MMKAIKITDGSLSWEDCESYTELPVDHVEIEVVWTAVNRADLMQRAGAYPPPPGASDILGLEVSGRIAAVGEAVTGFEVGDEVCALLTGGGYATRVVAPAAQVLPIPKGFSLKKAAAVPEVFATAWLNLYQEADLQPGERVLLHAAGSGLGTTVIQLATAFGNPVFATAGDEDKLEVCRKLGATGTWNRRDGSFVDAVKSWGGVDMVLDPVGGSYIKDDQKVLSAEGRIILIGLLGGRSADVDLGLMLVKRQRLIGSTLRSRSVADKGRVMEALYRHVWPLLVAGQIEPLIDSSWPIQEAEEAMAHVAANKNTGKVLLKVAE</sequence>
<dbReference type="Pfam" id="PF00107">
    <property type="entry name" value="ADH_zinc_N"/>
    <property type="match status" value="1"/>
</dbReference>
<dbReference type="AlphaFoldDB" id="A0A851HT99"/>
<gene>
    <name evidence="4" type="ORF">HLV39_12110</name>
</gene>
<dbReference type="InterPro" id="IPR013154">
    <property type="entry name" value="ADH-like_N"/>
</dbReference>
<dbReference type="InterPro" id="IPR020843">
    <property type="entry name" value="ER"/>
</dbReference>
<organism evidence="4 5">
    <name type="scientific">Marinobacter adhaerens</name>
    <dbReference type="NCBI Taxonomy" id="1033846"/>
    <lineage>
        <taxon>Bacteria</taxon>
        <taxon>Pseudomonadati</taxon>
        <taxon>Pseudomonadota</taxon>
        <taxon>Gammaproteobacteria</taxon>
        <taxon>Pseudomonadales</taxon>
        <taxon>Marinobacteraceae</taxon>
        <taxon>Marinobacter</taxon>
    </lineage>
</organism>
<proteinExistence type="predicted"/>
<dbReference type="GO" id="GO:0016651">
    <property type="term" value="F:oxidoreductase activity, acting on NAD(P)H"/>
    <property type="evidence" value="ECO:0007669"/>
    <property type="project" value="TreeGrafter"/>
</dbReference>
<dbReference type="PANTHER" id="PTHR48106:SF8">
    <property type="entry name" value="OS02G0805600 PROTEIN"/>
    <property type="match status" value="1"/>
</dbReference>
<dbReference type="InterPro" id="IPR014189">
    <property type="entry name" value="Quinone_OxRdtase_PIG3"/>
</dbReference>
<dbReference type="Gene3D" id="3.40.50.720">
    <property type="entry name" value="NAD(P)-binding Rossmann-like Domain"/>
    <property type="match status" value="1"/>
</dbReference>